<accession>A0A512N3E9</accession>
<feature type="transmembrane region" description="Helical" evidence="1">
    <location>
        <begin position="58"/>
        <end position="79"/>
    </location>
</feature>
<name>A0A512N3E9_9HYPH</name>
<proteinExistence type="predicted"/>
<gene>
    <name evidence="2" type="ORF">RSO01_06700</name>
</gene>
<evidence type="ECO:0000313" key="2">
    <source>
        <dbReference type="EMBL" id="GEP53504.1"/>
    </source>
</evidence>
<evidence type="ECO:0000313" key="3">
    <source>
        <dbReference type="Proteomes" id="UP000321058"/>
    </source>
</evidence>
<keyword evidence="3" id="KW-1185">Reference proteome</keyword>
<keyword evidence="1" id="KW-0472">Membrane</keyword>
<sequence length="81" mass="8728">MAYAFDTLGYAKRLRNAGVSQEQAEAHAETAREFVMGELVTRSDLQAAMDNLALRLTLRLGVMLATGLATSIGLLAAIIKF</sequence>
<keyword evidence="1" id="KW-0812">Transmembrane</keyword>
<comment type="caution">
    <text evidence="2">The sequence shown here is derived from an EMBL/GenBank/DDBJ whole genome shotgun (WGS) entry which is preliminary data.</text>
</comment>
<reference evidence="2 3" key="1">
    <citation type="submission" date="2019-07" db="EMBL/GenBank/DDBJ databases">
        <title>Whole genome shotgun sequence of Reyranella soli NBRC 108950.</title>
        <authorList>
            <person name="Hosoyama A."/>
            <person name="Uohara A."/>
            <person name="Ohji S."/>
            <person name="Ichikawa N."/>
        </authorList>
    </citation>
    <scope>NUCLEOTIDE SEQUENCE [LARGE SCALE GENOMIC DNA]</scope>
    <source>
        <strain evidence="2 3">NBRC 108950</strain>
    </source>
</reference>
<dbReference type="EMBL" id="BKAJ01000012">
    <property type="protein sequence ID" value="GEP53504.1"/>
    <property type="molecule type" value="Genomic_DNA"/>
</dbReference>
<dbReference type="Proteomes" id="UP000321058">
    <property type="component" value="Unassembled WGS sequence"/>
</dbReference>
<dbReference type="AlphaFoldDB" id="A0A512N3E9"/>
<dbReference type="OrthoDB" id="8453021at2"/>
<keyword evidence="1" id="KW-1133">Transmembrane helix</keyword>
<evidence type="ECO:0000256" key="1">
    <source>
        <dbReference type="SAM" id="Phobius"/>
    </source>
</evidence>
<dbReference type="RefSeq" id="WP_147146216.1">
    <property type="nucleotide sequence ID" value="NZ_BKAJ01000012.1"/>
</dbReference>
<protein>
    <recommendedName>
        <fullName evidence="4">DUF1640 domain-containing protein</fullName>
    </recommendedName>
</protein>
<evidence type="ECO:0008006" key="4">
    <source>
        <dbReference type="Google" id="ProtNLM"/>
    </source>
</evidence>
<organism evidence="2 3">
    <name type="scientific">Reyranella soli</name>
    <dbReference type="NCBI Taxonomy" id="1230389"/>
    <lineage>
        <taxon>Bacteria</taxon>
        <taxon>Pseudomonadati</taxon>
        <taxon>Pseudomonadota</taxon>
        <taxon>Alphaproteobacteria</taxon>
        <taxon>Hyphomicrobiales</taxon>
        <taxon>Reyranellaceae</taxon>
        <taxon>Reyranella</taxon>
    </lineage>
</organism>